<protein>
    <recommendedName>
        <fullName evidence="2">Retropepsin-like aspartic endopeptidase domain-containing protein</fullName>
    </recommendedName>
</protein>
<dbReference type="Proteomes" id="UP000320390">
    <property type="component" value="Chromosome"/>
</dbReference>
<feature type="domain" description="Retropepsin-like aspartic endopeptidase" evidence="2">
    <location>
        <begin position="29"/>
        <end position="161"/>
    </location>
</feature>
<dbReference type="OrthoDB" id="9782977at2"/>
<keyword evidence="4" id="KW-1185">Reference proteome</keyword>
<dbReference type="PANTHER" id="PTHR38037">
    <property type="entry name" value="ZN_PROTEASE DOMAIN-CONTAINING PROTEIN"/>
    <property type="match status" value="1"/>
</dbReference>
<evidence type="ECO:0000256" key="1">
    <source>
        <dbReference type="SAM" id="MobiDB-lite"/>
    </source>
</evidence>
<dbReference type="InterPro" id="IPR008503">
    <property type="entry name" value="Asp_endopeptidase"/>
</dbReference>
<dbReference type="RefSeq" id="WP_145204349.1">
    <property type="nucleotide sequence ID" value="NZ_CP036434.1"/>
</dbReference>
<dbReference type="AlphaFoldDB" id="A0A518EZX4"/>
<evidence type="ECO:0000313" key="4">
    <source>
        <dbReference type="Proteomes" id="UP000320390"/>
    </source>
</evidence>
<dbReference type="SUPFAM" id="SSF50630">
    <property type="entry name" value="Acid proteases"/>
    <property type="match status" value="1"/>
</dbReference>
<accession>A0A518EZX4</accession>
<gene>
    <name evidence="3" type="ORF">Poly30_51950</name>
</gene>
<dbReference type="EMBL" id="CP036434">
    <property type="protein sequence ID" value="QDV09637.1"/>
    <property type="molecule type" value="Genomic_DNA"/>
</dbReference>
<feature type="region of interest" description="Disordered" evidence="1">
    <location>
        <begin position="1"/>
        <end position="22"/>
    </location>
</feature>
<dbReference type="InterPro" id="IPR021109">
    <property type="entry name" value="Peptidase_aspartic_dom_sf"/>
</dbReference>
<name>A0A518EZX4_9BACT</name>
<dbReference type="Pfam" id="PF05618">
    <property type="entry name" value="Zn_protease"/>
    <property type="match status" value="1"/>
</dbReference>
<dbReference type="Gene3D" id="2.40.70.10">
    <property type="entry name" value="Acid Proteases"/>
    <property type="match status" value="1"/>
</dbReference>
<reference evidence="3 4" key="1">
    <citation type="submission" date="2019-02" db="EMBL/GenBank/DDBJ databases">
        <title>Deep-cultivation of Planctomycetes and their phenomic and genomic characterization uncovers novel biology.</title>
        <authorList>
            <person name="Wiegand S."/>
            <person name="Jogler M."/>
            <person name="Boedeker C."/>
            <person name="Pinto D."/>
            <person name="Vollmers J."/>
            <person name="Rivas-Marin E."/>
            <person name="Kohn T."/>
            <person name="Peeters S.H."/>
            <person name="Heuer A."/>
            <person name="Rast P."/>
            <person name="Oberbeckmann S."/>
            <person name="Bunk B."/>
            <person name="Jeske O."/>
            <person name="Meyerdierks A."/>
            <person name="Storesund J.E."/>
            <person name="Kallscheuer N."/>
            <person name="Luecker S."/>
            <person name="Lage O.M."/>
            <person name="Pohl T."/>
            <person name="Merkel B.J."/>
            <person name="Hornburger P."/>
            <person name="Mueller R.-W."/>
            <person name="Bruemmer F."/>
            <person name="Labrenz M."/>
            <person name="Spormann A.M."/>
            <person name="Op den Camp H."/>
            <person name="Overmann J."/>
            <person name="Amann R."/>
            <person name="Jetten M.S.M."/>
            <person name="Mascher T."/>
            <person name="Medema M.H."/>
            <person name="Devos D.P."/>
            <person name="Kaster A.-K."/>
            <person name="Ovreas L."/>
            <person name="Rohde M."/>
            <person name="Galperin M.Y."/>
            <person name="Jogler C."/>
        </authorList>
    </citation>
    <scope>NUCLEOTIDE SEQUENCE [LARGE SCALE GENOMIC DNA]</scope>
    <source>
        <strain evidence="3 4">Poly30</strain>
    </source>
</reference>
<proteinExistence type="predicted"/>
<sequence length="179" mass="20300">MADDPQDPDPTNPEARRTSPRVRSHLPLIGWREWLALPGLGIPKVKAKVDTGARSSAIHAFGIERRRAEGRDRVAFFTHPRQRGDGPGLSCSAELLDVRTVRSSNGAIEERYFIRTLARLHGIEWPIELTLTERNDMSFRMLLGREAIRGRFLVDSGRSFLDQALVSKKKKKAPRRLRP</sequence>
<organism evidence="3 4">
    <name type="scientific">Saltatorellus ferox</name>
    <dbReference type="NCBI Taxonomy" id="2528018"/>
    <lineage>
        <taxon>Bacteria</taxon>
        <taxon>Pseudomonadati</taxon>
        <taxon>Planctomycetota</taxon>
        <taxon>Planctomycetia</taxon>
        <taxon>Planctomycetia incertae sedis</taxon>
        <taxon>Saltatorellus</taxon>
    </lineage>
</organism>
<dbReference type="PANTHER" id="PTHR38037:SF1">
    <property type="entry name" value="ATP-DEPENDENT ZINC PROTEASE DOMAIN-CONTAINING PROTEIN-RELATED"/>
    <property type="match status" value="1"/>
</dbReference>
<evidence type="ECO:0000313" key="3">
    <source>
        <dbReference type="EMBL" id="QDV09637.1"/>
    </source>
</evidence>
<evidence type="ECO:0000259" key="2">
    <source>
        <dbReference type="Pfam" id="PF05618"/>
    </source>
</evidence>